<dbReference type="AlphaFoldDB" id="A0A1D1ZG27"/>
<proteinExistence type="inferred from homology"/>
<protein>
    <submittedName>
        <fullName evidence="5">Protein SCARECROW</fullName>
    </submittedName>
</protein>
<feature type="region of interest" description="VHIID" evidence="3">
    <location>
        <begin position="472"/>
        <end position="537"/>
    </location>
</feature>
<accession>A0A1D1ZG27</accession>
<feature type="region of interest" description="SAW" evidence="3">
    <location>
        <begin position="680"/>
        <end position="755"/>
    </location>
</feature>
<dbReference type="InterPro" id="IPR005202">
    <property type="entry name" value="TF_GRAS"/>
</dbReference>
<dbReference type="PANTHER" id="PTHR31636">
    <property type="entry name" value="OSJNBA0084A10.13 PROTEIN-RELATED"/>
    <property type="match status" value="1"/>
</dbReference>
<evidence type="ECO:0000256" key="4">
    <source>
        <dbReference type="SAM" id="MobiDB-lite"/>
    </source>
</evidence>
<feature type="short sequence motif" description="VHIID" evidence="3">
    <location>
        <begin position="503"/>
        <end position="507"/>
    </location>
</feature>
<evidence type="ECO:0000313" key="5">
    <source>
        <dbReference type="EMBL" id="JAT65799.1"/>
    </source>
</evidence>
<gene>
    <name evidence="5" type="primary">SCR_2</name>
    <name evidence="5" type="ORF">g.28942</name>
</gene>
<dbReference type="EMBL" id="GDJX01002137">
    <property type="protein sequence ID" value="JAT65799.1"/>
    <property type="molecule type" value="Transcribed_RNA"/>
</dbReference>
<evidence type="ECO:0000256" key="1">
    <source>
        <dbReference type="ARBA" id="ARBA00023015"/>
    </source>
</evidence>
<comment type="caution">
    <text evidence="3">Lacks conserved residue(s) required for the propagation of feature annotation.</text>
</comment>
<evidence type="ECO:0000256" key="2">
    <source>
        <dbReference type="ARBA" id="ARBA00023163"/>
    </source>
</evidence>
<feature type="region of interest" description="Leucine repeat II (LRII)" evidence="3">
    <location>
        <begin position="547"/>
        <end position="579"/>
    </location>
</feature>
<keyword evidence="2" id="KW-0804">Transcription</keyword>
<feature type="region of interest" description="Disordered" evidence="4">
    <location>
        <begin position="16"/>
        <end position="35"/>
    </location>
</feature>
<dbReference type="PROSITE" id="PS50985">
    <property type="entry name" value="GRAS"/>
    <property type="match status" value="1"/>
</dbReference>
<keyword evidence="1" id="KW-0805">Transcription regulation</keyword>
<comment type="similarity">
    <text evidence="3">Belongs to the GRAS family.</text>
</comment>
<organism evidence="5">
    <name type="scientific">Anthurium amnicola</name>
    <dbReference type="NCBI Taxonomy" id="1678845"/>
    <lineage>
        <taxon>Eukaryota</taxon>
        <taxon>Viridiplantae</taxon>
        <taxon>Streptophyta</taxon>
        <taxon>Embryophyta</taxon>
        <taxon>Tracheophyta</taxon>
        <taxon>Spermatophyta</taxon>
        <taxon>Magnoliopsida</taxon>
        <taxon>Liliopsida</taxon>
        <taxon>Araceae</taxon>
        <taxon>Pothoideae</taxon>
        <taxon>Potheae</taxon>
        <taxon>Anthurium</taxon>
    </lineage>
</organism>
<evidence type="ECO:0000256" key="3">
    <source>
        <dbReference type="PROSITE-ProRule" id="PRU01191"/>
    </source>
</evidence>
<feature type="short sequence motif" description="LxCxE motif" evidence="3">
    <location>
        <begin position="386"/>
        <end position="390"/>
    </location>
</feature>
<sequence length="756" mass="82636">MINSLCGSLRSLRSLEKPSKKLPPSPTASVSESNVVASELDPISINNPETSNLPLEGGSRFDLDLGGEVQSPDNSIWDTFLPDQIDSIADFMISSPQRDFVMSSPRRDQLISSPRRDCMVSSPRRDCMVFSPKREFMVSTSPRRECMVSSPKREYYMISSPRRTSLHSVYGHSCGSSVHGVHGQSFLVSSPPLNPAMLGGFSTTVYNYRGKSQSPLHKVFSSSAPQYVHGESLALPCADDLVDVYNGDAYAAYPAVKPPAGIDCLLEDFDVSPALPSLPQSLLDCLPVAPTSRLCGSIGNTTLAGLQMPQEGVLYQMNHLPNAPLGQTQGQLQQQQHERGLDEGLLVQISTKSELVEASYNGLLCPVAAESEQEQDSGLQIVHLLLACAESIAKEDNTSARRHLHHLNRVVSPLGDSMQRVAAFFTDALAARLAGEAPSMPTSATNPAVATSPKPIPSYPAAATTVDGLKIYQILYQACPYIKFAHFTANQAIFEAFESEDRVHIIDLDILQGYQWPAFMQAVAARPGGAPFLRITGVGAPLQAVRETGRHLADLAQSLRVPFEFHPVGEPLEELQPHMLHRRVGEALAVNAVCRLHRVATGHHLGTLLGMIRDLAPSIVTIVEQEASHNGPYFLGRFLEALHYYSAIFDSLDATFPADSEARAKVERYLFAPEIMSIVACEGEQRMHRHEKLDKWRRTMEGKGFKGVPLSANAVTQSKILLGLYPCDGYRLTEDKGCLLLGWQDRALLAASAWRC</sequence>
<reference evidence="5" key="1">
    <citation type="submission" date="2015-07" db="EMBL/GenBank/DDBJ databases">
        <title>Transcriptome Assembly of Anthurium amnicola.</title>
        <authorList>
            <person name="Suzuki J."/>
        </authorList>
    </citation>
    <scope>NUCLEOTIDE SEQUENCE</scope>
</reference>
<name>A0A1D1ZG27_9ARAE</name>
<dbReference type="Pfam" id="PF03514">
    <property type="entry name" value="GRAS"/>
    <property type="match status" value="1"/>
</dbReference>